<dbReference type="VEuPathDB" id="CryptoDB:Vbra_22875"/>
<evidence type="ECO:0000259" key="1">
    <source>
        <dbReference type="PROSITE" id="PS51205"/>
    </source>
</evidence>
<organism evidence="2 3">
    <name type="scientific">Vitrella brassicaformis (strain CCMP3155)</name>
    <dbReference type="NCBI Taxonomy" id="1169540"/>
    <lineage>
        <taxon>Eukaryota</taxon>
        <taxon>Sar</taxon>
        <taxon>Alveolata</taxon>
        <taxon>Colpodellida</taxon>
        <taxon>Vitrellaceae</taxon>
        <taxon>Vitrella</taxon>
    </lineage>
</organism>
<sequence length="505" mass="55619">MGNILPKRKNKKWGWPRPCKEYIDKLKRRCHAPHQSSSLNARALHTSSWREYLERKWTARSIVECTPYAEALWVSAALAASQFAAGLAMALESGRVWCGMMTPADFCMQVMLAWISCMAHPIHQLMQAASDDILTLVQRHERAKIIVTSEKKEEAGQQEAGERRRFLDRLVGRVKGHLAVMHGAFLRLYASSFPFHLTTGKKDRAMRVLVSYFFTTPGGRKVVSLYREAYLSEDEKTQETLQQASCLFTSPEACGVDPHFCVPPSSPGPAPPLWQDIVASPLPLLTPHIPHAYAHQKSLAASICSQDTSPLMRKNWRRNKVFVRPRADSHLRKNLLSPVVAPQSAAAAPAAGGAGGGVGVKRHAPPAPPHSGIALPFANAIWLLGTLSHLDTPGQKLAALQGVARQIEVDVQEARRTEGGSSDNMLTAASATRLIDADNLVPLFAFMLCWSAPSTIVSDCALMTSFVTESQNKSEEGYLRSTLWAALEWIRSEVRTHFSNPHAVA</sequence>
<dbReference type="AlphaFoldDB" id="A0A0G4GWY7"/>
<dbReference type="EMBL" id="CDMY01000856">
    <property type="protein sequence ID" value="CEM35484.1"/>
    <property type="molecule type" value="Genomic_DNA"/>
</dbReference>
<proteinExistence type="predicted"/>
<dbReference type="InterPro" id="IPR037191">
    <property type="entry name" value="VPS9_dom_sf"/>
</dbReference>
<evidence type="ECO:0000313" key="2">
    <source>
        <dbReference type="EMBL" id="CEM35484.1"/>
    </source>
</evidence>
<gene>
    <name evidence="2" type="ORF">Vbra_22875</name>
</gene>
<dbReference type="OrthoDB" id="10264848at2759"/>
<accession>A0A0G4GWY7</accession>
<evidence type="ECO:0000313" key="3">
    <source>
        <dbReference type="Proteomes" id="UP000041254"/>
    </source>
</evidence>
<dbReference type="InParanoid" id="A0A0G4GWY7"/>
<dbReference type="InterPro" id="IPR003123">
    <property type="entry name" value="VPS9"/>
</dbReference>
<feature type="domain" description="VPS9" evidence="1">
    <location>
        <begin position="325"/>
        <end position="499"/>
    </location>
</feature>
<dbReference type="Pfam" id="PF02204">
    <property type="entry name" value="VPS9"/>
    <property type="match status" value="1"/>
</dbReference>
<dbReference type="Proteomes" id="UP000041254">
    <property type="component" value="Unassembled WGS sequence"/>
</dbReference>
<dbReference type="Gene3D" id="1.20.1050.80">
    <property type="entry name" value="VPS9 domain"/>
    <property type="match status" value="1"/>
</dbReference>
<name>A0A0G4GWY7_VITBC</name>
<reference evidence="2 3" key="1">
    <citation type="submission" date="2014-11" db="EMBL/GenBank/DDBJ databases">
        <authorList>
            <person name="Zhu J."/>
            <person name="Qi W."/>
            <person name="Song R."/>
        </authorList>
    </citation>
    <scope>NUCLEOTIDE SEQUENCE [LARGE SCALE GENOMIC DNA]</scope>
</reference>
<dbReference type="SUPFAM" id="SSF109993">
    <property type="entry name" value="VPS9 domain"/>
    <property type="match status" value="1"/>
</dbReference>
<keyword evidence="3" id="KW-1185">Reference proteome</keyword>
<dbReference type="PROSITE" id="PS51205">
    <property type="entry name" value="VPS9"/>
    <property type="match status" value="1"/>
</dbReference>
<protein>
    <recommendedName>
        <fullName evidence="1">VPS9 domain-containing protein</fullName>
    </recommendedName>
</protein>